<feature type="domain" description="N-acetyltransferase" evidence="3">
    <location>
        <begin position="5"/>
        <end position="149"/>
    </location>
</feature>
<dbReference type="Pfam" id="PF00583">
    <property type="entry name" value="Acetyltransf_1"/>
    <property type="match status" value="1"/>
</dbReference>
<dbReference type="EMBL" id="UINC01004040">
    <property type="protein sequence ID" value="SVA11309.1"/>
    <property type="molecule type" value="Genomic_DNA"/>
</dbReference>
<gene>
    <name evidence="4" type="ORF">METZ01_LOCUS64163</name>
</gene>
<reference evidence="4" key="1">
    <citation type="submission" date="2018-05" db="EMBL/GenBank/DDBJ databases">
        <authorList>
            <person name="Lanie J.A."/>
            <person name="Ng W.-L."/>
            <person name="Kazmierczak K.M."/>
            <person name="Andrzejewski T.M."/>
            <person name="Davidsen T.M."/>
            <person name="Wayne K.J."/>
            <person name="Tettelin H."/>
            <person name="Glass J.I."/>
            <person name="Rusch D."/>
            <person name="Podicherti R."/>
            <person name="Tsui H.-C.T."/>
            <person name="Winkler M.E."/>
        </authorList>
    </citation>
    <scope>NUCLEOTIDE SEQUENCE</scope>
</reference>
<keyword evidence="1" id="KW-0808">Transferase</keyword>
<dbReference type="InterPro" id="IPR051016">
    <property type="entry name" value="Diverse_Substrate_AcTransf"/>
</dbReference>
<organism evidence="4">
    <name type="scientific">marine metagenome</name>
    <dbReference type="NCBI Taxonomy" id="408172"/>
    <lineage>
        <taxon>unclassified sequences</taxon>
        <taxon>metagenomes</taxon>
        <taxon>ecological metagenomes</taxon>
    </lineage>
</organism>
<dbReference type="InterPro" id="IPR000182">
    <property type="entry name" value="GNAT_dom"/>
</dbReference>
<dbReference type="AlphaFoldDB" id="A0A381T6E7"/>
<sequence length="149" mass="17025">MSSTPTIHLATSNEEIAACHPVMHELRPHINEQEFVSRVRAQTQANDFQMAYVRNKELIVAVAGFRIGYNLAWGRYLYVDDLVTRATHRSQGFGAILLRWLHDFAREAGCEQMHLDSGLHRKGAHQFYERHGMPNTSLHFHSVIKSNSA</sequence>
<evidence type="ECO:0000256" key="2">
    <source>
        <dbReference type="ARBA" id="ARBA00023315"/>
    </source>
</evidence>
<dbReference type="PANTHER" id="PTHR10545:SF29">
    <property type="entry name" value="GH14572P-RELATED"/>
    <property type="match status" value="1"/>
</dbReference>
<dbReference type="InterPro" id="IPR016181">
    <property type="entry name" value="Acyl_CoA_acyltransferase"/>
</dbReference>
<dbReference type="PROSITE" id="PS51186">
    <property type="entry name" value="GNAT"/>
    <property type="match status" value="1"/>
</dbReference>
<accession>A0A381T6E7</accession>
<dbReference type="GO" id="GO:0008080">
    <property type="term" value="F:N-acetyltransferase activity"/>
    <property type="evidence" value="ECO:0007669"/>
    <property type="project" value="TreeGrafter"/>
</dbReference>
<dbReference type="SUPFAM" id="SSF55729">
    <property type="entry name" value="Acyl-CoA N-acyltransferases (Nat)"/>
    <property type="match status" value="1"/>
</dbReference>
<dbReference type="Gene3D" id="3.40.630.30">
    <property type="match status" value="1"/>
</dbReference>
<dbReference type="PANTHER" id="PTHR10545">
    <property type="entry name" value="DIAMINE N-ACETYLTRANSFERASE"/>
    <property type="match status" value="1"/>
</dbReference>
<evidence type="ECO:0000313" key="4">
    <source>
        <dbReference type="EMBL" id="SVA11309.1"/>
    </source>
</evidence>
<evidence type="ECO:0000256" key="1">
    <source>
        <dbReference type="ARBA" id="ARBA00022679"/>
    </source>
</evidence>
<protein>
    <recommendedName>
        <fullName evidence="3">N-acetyltransferase domain-containing protein</fullName>
    </recommendedName>
</protein>
<keyword evidence="2" id="KW-0012">Acyltransferase</keyword>
<name>A0A381T6E7_9ZZZZ</name>
<evidence type="ECO:0000259" key="3">
    <source>
        <dbReference type="PROSITE" id="PS51186"/>
    </source>
</evidence>
<dbReference type="CDD" id="cd04301">
    <property type="entry name" value="NAT_SF"/>
    <property type="match status" value="1"/>
</dbReference>
<proteinExistence type="predicted"/>